<dbReference type="GO" id="GO:0140359">
    <property type="term" value="F:ABC-type transporter activity"/>
    <property type="evidence" value="ECO:0007669"/>
    <property type="project" value="InterPro"/>
</dbReference>
<dbReference type="eggNOG" id="COG1680">
    <property type="taxonomic scope" value="Bacteria"/>
</dbReference>
<feature type="transmembrane region" description="Helical" evidence="7">
    <location>
        <begin position="476"/>
        <end position="499"/>
    </location>
</feature>
<dbReference type="InterPro" id="IPR005898">
    <property type="entry name" value="Cyc_pep_transpt_SyrD/YojI"/>
</dbReference>
<dbReference type="PROSITE" id="PS50893">
    <property type="entry name" value="ABC_TRANSPORTER_2"/>
    <property type="match status" value="1"/>
</dbReference>
<keyword evidence="3" id="KW-0547">Nucleotide-binding</keyword>
<evidence type="ECO:0000313" key="11">
    <source>
        <dbReference type="EMBL" id="ACL76722.1"/>
    </source>
</evidence>
<dbReference type="InterPro" id="IPR003593">
    <property type="entry name" value="AAA+_ATPase"/>
</dbReference>
<dbReference type="GO" id="GO:1904680">
    <property type="term" value="F:peptide transmembrane transporter activity"/>
    <property type="evidence" value="ECO:0007669"/>
    <property type="project" value="InterPro"/>
</dbReference>
<evidence type="ECO:0000256" key="3">
    <source>
        <dbReference type="ARBA" id="ARBA00022741"/>
    </source>
</evidence>
<dbReference type="AlphaFoldDB" id="B8I5I6"/>
<dbReference type="EMBL" id="CP001348">
    <property type="protein sequence ID" value="ACL76722.1"/>
    <property type="molecule type" value="Genomic_DNA"/>
</dbReference>
<gene>
    <name evidence="11" type="ordered locus">Ccel_2389</name>
</gene>
<feature type="transmembrane region" description="Helical" evidence="7">
    <location>
        <begin position="644"/>
        <end position="663"/>
    </location>
</feature>
<dbReference type="eggNOG" id="COG4615">
    <property type="taxonomic scope" value="Bacteria"/>
</dbReference>
<dbReference type="STRING" id="394503.Ccel_2389"/>
<comment type="subcellular location">
    <subcellularLocation>
        <location evidence="1">Cell membrane</location>
        <topology evidence="1">Multi-pass membrane protein</topology>
    </subcellularLocation>
</comment>
<dbReference type="KEGG" id="cce:Ccel_2389"/>
<evidence type="ECO:0000256" key="6">
    <source>
        <dbReference type="ARBA" id="ARBA00023136"/>
    </source>
</evidence>
<feature type="transmembrane region" description="Helical" evidence="7">
    <location>
        <begin position="764"/>
        <end position="786"/>
    </location>
</feature>
<feature type="chain" id="PRO_5002873740" evidence="8">
    <location>
        <begin position="26"/>
        <end position="1032"/>
    </location>
</feature>
<dbReference type="Gene3D" id="1.20.1560.10">
    <property type="entry name" value="ABC transporter type 1, transmembrane domain"/>
    <property type="match status" value="1"/>
</dbReference>
<dbReference type="Gene3D" id="3.40.710.10">
    <property type="entry name" value="DD-peptidase/beta-lactamase superfamily"/>
    <property type="match status" value="1"/>
</dbReference>
<feature type="domain" description="ABC transporter" evidence="9">
    <location>
        <begin position="825"/>
        <end position="1032"/>
    </location>
</feature>
<keyword evidence="4" id="KW-0067">ATP-binding</keyword>
<reference evidence="11 12" key="1">
    <citation type="submission" date="2009-01" db="EMBL/GenBank/DDBJ databases">
        <title>Complete sequence of Clostridium cellulolyticum H10.</title>
        <authorList>
            <consortium name="US DOE Joint Genome Institute"/>
            <person name="Lucas S."/>
            <person name="Copeland A."/>
            <person name="Lapidus A."/>
            <person name="Glavina del Rio T."/>
            <person name="Dalin E."/>
            <person name="Tice H."/>
            <person name="Bruce D."/>
            <person name="Goodwin L."/>
            <person name="Pitluck S."/>
            <person name="Chertkov O."/>
            <person name="Saunders E."/>
            <person name="Brettin T."/>
            <person name="Detter J.C."/>
            <person name="Han C."/>
            <person name="Larimer F."/>
            <person name="Land M."/>
            <person name="Hauser L."/>
            <person name="Kyrpides N."/>
            <person name="Ivanova N."/>
            <person name="Zhou J."/>
            <person name="Richardson P."/>
        </authorList>
    </citation>
    <scope>NUCLEOTIDE SEQUENCE [LARGE SCALE GENOMIC DNA]</scope>
    <source>
        <strain evidence="12">ATCC 35319 / DSM 5812 / JCM 6584 / H10</strain>
    </source>
</reference>
<feature type="signal peptide" evidence="8">
    <location>
        <begin position="1"/>
        <end position="25"/>
    </location>
</feature>
<dbReference type="PANTHER" id="PTHR46825">
    <property type="entry name" value="D-ALANYL-D-ALANINE-CARBOXYPEPTIDASE/ENDOPEPTIDASE AMPH"/>
    <property type="match status" value="1"/>
</dbReference>
<keyword evidence="5 7" id="KW-1133">Transmembrane helix</keyword>
<dbReference type="SUPFAM" id="SSF90123">
    <property type="entry name" value="ABC transporter transmembrane region"/>
    <property type="match status" value="1"/>
</dbReference>
<dbReference type="Pfam" id="PF00005">
    <property type="entry name" value="ABC_tran"/>
    <property type="match status" value="1"/>
</dbReference>
<dbReference type="PANTHER" id="PTHR46825:SF11">
    <property type="entry name" value="PENICILLIN-BINDING PROTEIN 4"/>
    <property type="match status" value="1"/>
</dbReference>
<evidence type="ECO:0000259" key="9">
    <source>
        <dbReference type="PROSITE" id="PS50893"/>
    </source>
</evidence>
<feature type="transmembrane region" description="Helical" evidence="7">
    <location>
        <begin position="434"/>
        <end position="456"/>
    </location>
</feature>
<evidence type="ECO:0000256" key="4">
    <source>
        <dbReference type="ARBA" id="ARBA00022840"/>
    </source>
</evidence>
<feature type="transmembrane region" description="Helical" evidence="7">
    <location>
        <begin position="402"/>
        <end position="422"/>
    </location>
</feature>
<dbReference type="CDD" id="cd03228">
    <property type="entry name" value="ABCC_MRP_Like"/>
    <property type="match status" value="1"/>
</dbReference>
<feature type="domain" description="ABC transmembrane type-1" evidence="10">
    <location>
        <begin position="512"/>
        <end position="748"/>
    </location>
</feature>
<dbReference type="InterPro" id="IPR036640">
    <property type="entry name" value="ABC1_TM_sf"/>
</dbReference>
<dbReference type="InterPro" id="IPR027417">
    <property type="entry name" value="P-loop_NTPase"/>
</dbReference>
<name>B8I5I6_RUMCH</name>
<evidence type="ECO:0000256" key="8">
    <source>
        <dbReference type="SAM" id="SignalP"/>
    </source>
</evidence>
<dbReference type="GO" id="GO:0005886">
    <property type="term" value="C:plasma membrane"/>
    <property type="evidence" value="ECO:0007669"/>
    <property type="project" value="UniProtKB-SubCell"/>
</dbReference>
<evidence type="ECO:0000256" key="7">
    <source>
        <dbReference type="SAM" id="Phobius"/>
    </source>
</evidence>
<feature type="transmembrane region" description="Helical" evidence="7">
    <location>
        <begin position="727"/>
        <end position="752"/>
    </location>
</feature>
<dbReference type="GO" id="GO:0015833">
    <property type="term" value="P:peptide transport"/>
    <property type="evidence" value="ECO:0007669"/>
    <property type="project" value="InterPro"/>
</dbReference>
<dbReference type="InterPro" id="IPR011527">
    <property type="entry name" value="ABC1_TM_dom"/>
</dbReference>
<dbReference type="InterPro" id="IPR001466">
    <property type="entry name" value="Beta-lactam-related"/>
</dbReference>
<evidence type="ECO:0000259" key="10">
    <source>
        <dbReference type="PROSITE" id="PS50929"/>
    </source>
</evidence>
<dbReference type="PROSITE" id="PS50929">
    <property type="entry name" value="ABC_TM1F"/>
    <property type="match status" value="1"/>
</dbReference>
<feature type="transmembrane region" description="Helical" evidence="7">
    <location>
        <begin position="542"/>
        <end position="560"/>
    </location>
</feature>
<dbReference type="SUPFAM" id="SSF52540">
    <property type="entry name" value="P-loop containing nucleoside triphosphate hydrolases"/>
    <property type="match status" value="1"/>
</dbReference>
<dbReference type="HOGENOM" id="CLU_010807_0_0_9"/>
<sequence precursor="true">MKLTKNGICLLLAVLFFLTPLNVLAAETVKDKTETDKLEKAIVDRIEDHIHKYMKSGKIPGLSVVVVKDDRDIYKSSFGYSDLKRKEKVTENTLFELGSNSKAFTGIGILQLQEKGLIKLEDSINKYIPWLKLKYKGEAVDITVEQFLHHTSGIPFESIGYIKPDQRENALENTVKTLVGSELQYYPGTEYSYATINYDVLGLLIKIVTGESYEKYMHDNIVKTYGLNNTFLFREQASKKGVIAKGYKVGFLRPLEYNAPIYRGNTPAGYLISNINDIAGWLKIQMGTSNSVNDKKLIQESHIPNRSVRPYVDGSSYAAGWSVFQSGGGELSHGGSNPNYSSFIVFRPEEKLGVAVLANLNSSYVQTLGQGIIDIILDRETAAPQDDIYLIIDNVSVTISCIAVSIIIILLVLILHFIFQILKGNRKFEGSKIKCFVSTILSAVFILGFGYCLYSIPEVLYWGLPWDFVKVWAPFTLMAAVISLFILAIMVIVFLNLNFLFKKNKKNNRPLFIMAILSVFSGFGNALIIFIINQAVNGGREFQKGLFLYFMAGIVIYVAGQRLLRNMLVNITNEDVYSKRIMMIDRILNTPYQSIERIENGRIYAGLNNDTEVISNFANVVITGITSLVTLICCLVYLGIINIMGLIISIIVILVAAGLYFVMGRSANKFWEQTRDIQNTFFGFINDLTGGFKELYLNKFKRKQFSEDMKDKCYIYKEKRIRGDMKFNNVFIIGELMFTLVIGVVVFFFPVFLSNIQNTELKNYVLVFLYMTGPVHGLLSTIPNIFQVRISYSRISELIEQLPSIEDSENEKKALGADSSEKLNISLRGVEYSYINENSEAFKVGPIDCTFKSGEIIFITGGNGSGKSTLAKLITGLYQPDNGEITLNEVKTEISELVEKFSTVFSDFYLFKRLYGVDSINKSDDIKKYLELLHLSDKVHIEDGEFDTLKLSTGQRKRLALLITYLEDRPVLLFDEWAADQDPEFKRFFYRTLLPDLKTRGKCVIAVTHDDRYFDCADRIIKMETGSIYSEK</sequence>
<dbReference type="SMART" id="SM00382">
    <property type="entry name" value="AAA"/>
    <property type="match status" value="1"/>
</dbReference>
<dbReference type="Proteomes" id="UP000001349">
    <property type="component" value="Chromosome"/>
</dbReference>
<organism evidence="11 12">
    <name type="scientific">Ruminiclostridium cellulolyticum (strain ATCC 35319 / DSM 5812 / JCM 6584 / H10)</name>
    <name type="common">Clostridium cellulolyticum</name>
    <dbReference type="NCBI Taxonomy" id="394503"/>
    <lineage>
        <taxon>Bacteria</taxon>
        <taxon>Bacillati</taxon>
        <taxon>Bacillota</taxon>
        <taxon>Clostridia</taxon>
        <taxon>Eubacteriales</taxon>
        <taxon>Oscillospiraceae</taxon>
        <taxon>Ruminiclostridium</taxon>
    </lineage>
</organism>
<keyword evidence="2 7" id="KW-0812">Transmembrane</keyword>
<dbReference type="InterPro" id="IPR012338">
    <property type="entry name" value="Beta-lactam/transpept-like"/>
</dbReference>
<evidence type="ECO:0000313" key="12">
    <source>
        <dbReference type="Proteomes" id="UP000001349"/>
    </source>
</evidence>
<evidence type="ECO:0000256" key="5">
    <source>
        <dbReference type="ARBA" id="ARBA00022989"/>
    </source>
</evidence>
<keyword evidence="12" id="KW-1185">Reference proteome</keyword>
<dbReference type="GO" id="GO:0016887">
    <property type="term" value="F:ATP hydrolysis activity"/>
    <property type="evidence" value="ECO:0007669"/>
    <property type="project" value="InterPro"/>
</dbReference>
<keyword evidence="8" id="KW-0732">Signal</keyword>
<keyword evidence="6 7" id="KW-0472">Membrane</keyword>
<dbReference type="InterPro" id="IPR003439">
    <property type="entry name" value="ABC_transporter-like_ATP-bd"/>
</dbReference>
<feature type="transmembrane region" description="Helical" evidence="7">
    <location>
        <begin position="511"/>
        <end position="536"/>
    </location>
</feature>
<dbReference type="SUPFAM" id="SSF56601">
    <property type="entry name" value="beta-lactamase/transpeptidase-like"/>
    <property type="match status" value="1"/>
</dbReference>
<dbReference type="NCBIfam" id="TIGR01194">
    <property type="entry name" value="cyc_pep_trnsptr"/>
    <property type="match status" value="1"/>
</dbReference>
<dbReference type="GO" id="GO:0005524">
    <property type="term" value="F:ATP binding"/>
    <property type="evidence" value="ECO:0007669"/>
    <property type="project" value="UniProtKB-KW"/>
</dbReference>
<accession>B8I5I6</accession>
<protein>
    <submittedName>
        <fullName evidence="11">Cyclic peptide transporter</fullName>
    </submittedName>
</protein>
<dbReference type="RefSeq" id="WP_015925811.1">
    <property type="nucleotide sequence ID" value="NC_011898.1"/>
</dbReference>
<dbReference type="Pfam" id="PF00144">
    <property type="entry name" value="Beta-lactamase"/>
    <property type="match status" value="1"/>
</dbReference>
<proteinExistence type="predicted"/>
<dbReference type="Gene3D" id="3.40.50.300">
    <property type="entry name" value="P-loop containing nucleotide triphosphate hydrolases"/>
    <property type="match status" value="1"/>
</dbReference>
<evidence type="ECO:0000256" key="1">
    <source>
        <dbReference type="ARBA" id="ARBA00004651"/>
    </source>
</evidence>
<evidence type="ECO:0000256" key="2">
    <source>
        <dbReference type="ARBA" id="ARBA00022692"/>
    </source>
</evidence>
<dbReference type="OrthoDB" id="9797709at2"/>
<dbReference type="InterPro" id="IPR050491">
    <property type="entry name" value="AmpC-like"/>
</dbReference>
<feature type="transmembrane region" description="Helical" evidence="7">
    <location>
        <begin position="617"/>
        <end position="638"/>
    </location>
</feature>